<keyword evidence="2 5" id="KW-0812">Transmembrane</keyword>
<dbReference type="AlphaFoldDB" id="A8QE13"/>
<evidence type="ECO:0000313" key="6">
    <source>
        <dbReference type="EMBL" id="EDP29142.1"/>
    </source>
</evidence>
<dbReference type="EMBL" id="DS239431">
    <property type="protein sequence ID" value="EDP29142.1"/>
    <property type="molecule type" value="Genomic_DNA"/>
</dbReference>
<name>A8QE13_BRUMA</name>
<evidence type="ECO:0000256" key="2">
    <source>
        <dbReference type="ARBA" id="ARBA00022692"/>
    </source>
</evidence>
<dbReference type="GO" id="GO:0016020">
    <property type="term" value="C:membrane"/>
    <property type="evidence" value="ECO:0007669"/>
    <property type="project" value="UniProtKB-SubCell"/>
</dbReference>
<sequence>MLMNLINKVVQTIPQWPTGTELQILWALLCLFFIIVVFFFIIIFILQVVAFLTLMERHFLGGTQCRIGPNKVG</sequence>
<accession>A8QE13</accession>
<reference evidence="6" key="1">
    <citation type="journal article" date="2007" name="Science">
        <title>Draft genome of the filarial nematode parasite Brugia malayi.</title>
        <authorList>
            <person name="Ghedin E."/>
            <person name="Wang S."/>
            <person name="Spiro D."/>
            <person name="Caler E."/>
            <person name="Zhao Q."/>
            <person name="Crabtree J."/>
            <person name="Allen J.E."/>
            <person name="Delcher A.L."/>
            <person name="Guiliano D.B."/>
            <person name="Miranda-Saavedra D."/>
            <person name="Angiuoli S.V."/>
            <person name="Creasy T."/>
            <person name="Amedeo P."/>
            <person name="Haas B."/>
            <person name="El-Sayed N.M."/>
            <person name="Wortman J.R."/>
            <person name="Feldblyum T."/>
            <person name="Tallon L."/>
            <person name="Schatz M."/>
            <person name="Shumway M."/>
            <person name="Koo H."/>
            <person name="Salzberg S.L."/>
            <person name="Schobel S."/>
            <person name="Pertea M."/>
            <person name="Pop M."/>
            <person name="White O."/>
            <person name="Barton G.J."/>
            <person name="Carlow C.K."/>
            <person name="Crawford M.J."/>
            <person name="Daub J."/>
            <person name="Dimmic M.W."/>
            <person name="Estes C.F."/>
            <person name="Foster J.M."/>
            <person name="Ganatra M."/>
            <person name="Gregory W.F."/>
            <person name="Johnson N.M."/>
            <person name="Jin J."/>
            <person name="Komuniecki R."/>
            <person name="Korf I."/>
            <person name="Kumar S."/>
            <person name="Laney S."/>
            <person name="Li B.W."/>
            <person name="Li W."/>
            <person name="Lindblom T.H."/>
            <person name="Lustigman S."/>
            <person name="Ma D."/>
            <person name="Maina C.V."/>
            <person name="Martin D.M."/>
            <person name="McCarter J.P."/>
            <person name="McReynolds L."/>
            <person name="Mitreva M."/>
            <person name="Nutman T.B."/>
            <person name="Parkinson J."/>
            <person name="Peregrin-Alvarez J.M."/>
            <person name="Poole C."/>
            <person name="Ren Q."/>
            <person name="Saunders L."/>
            <person name="Sluder A.E."/>
            <person name="Smith K."/>
            <person name="Stanke M."/>
            <person name="Unnasch T.R."/>
            <person name="Ware J."/>
            <person name="Wei A.D."/>
            <person name="Weil G."/>
            <person name="Williams D.J."/>
            <person name="Zhang Y."/>
            <person name="Williams S.A."/>
            <person name="Fraser-Liggett C."/>
            <person name="Slatko B."/>
            <person name="Blaxter M.L."/>
            <person name="Scott A.L."/>
        </authorList>
    </citation>
    <scope>NUCLEOTIDE SEQUENCE [LARGE SCALE GENOMIC DNA]</scope>
</reference>
<evidence type="ECO:0000256" key="5">
    <source>
        <dbReference type="SAM" id="Phobius"/>
    </source>
</evidence>
<feature type="transmembrane region" description="Helical" evidence="5">
    <location>
        <begin position="24"/>
        <end position="54"/>
    </location>
</feature>
<keyword evidence="3 5" id="KW-1133">Transmembrane helix</keyword>
<comment type="subcellular location">
    <subcellularLocation>
        <location evidence="1">Membrane</location>
        <topology evidence="1">Multi-pass membrane protein</topology>
    </subcellularLocation>
</comment>
<evidence type="ECO:0000256" key="1">
    <source>
        <dbReference type="ARBA" id="ARBA00004141"/>
    </source>
</evidence>
<evidence type="ECO:0000256" key="4">
    <source>
        <dbReference type="ARBA" id="ARBA00023136"/>
    </source>
</evidence>
<keyword evidence="4 5" id="KW-0472">Membrane</keyword>
<dbReference type="InterPro" id="IPR001694">
    <property type="entry name" value="NADH_UbQ_OxRdtase_su1/FPO"/>
</dbReference>
<proteinExistence type="predicted"/>
<protein>
    <submittedName>
        <fullName evidence="6">NADH dehydrogenase subunit 1, identical</fullName>
    </submittedName>
</protein>
<evidence type="ECO:0000256" key="3">
    <source>
        <dbReference type="ARBA" id="ARBA00022989"/>
    </source>
</evidence>
<dbReference type="Pfam" id="PF00146">
    <property type="entry name" value="NADHdh"/>
    <property type="match status" value="1"/>
</dbReference>
<gene>
    <name evidence="6" type="ORF">Bm1_50575</name>
</gene>
<organism evidence="6">
    <name type="scientific">Brugia malayi</name>
    <name type="common">Filarial nematode worm</name>
    <dbReference type="NCBI Taxonomy" id="6279"/>
    <lineage>
        <taxon>Eukaryota</taxon>
        <taxon>Metazoa</taxon>
        <taxon>Ecdysozoa</taxon>
        <taxon>Nematoda</taxon>
        <taxon>Chromadorea</taxon>
        <taxon>Rhabditida</taxon>
        <taxon>Spirurina</taxon>
        <taxon>Spiruromorpha</taxon>
        <taxon>Filarioidea</taxon>
        <taxon>Onchocercidae</taxon>
        <taxon>Brugia</taxon>
    </lineage>
</organism>